<accession>A0ABN7RG74</accession>
<protein>
    <submittedName>
        <fullName evidence="1">Oidioi.mRNA.OKI2018_I69.PAR.g8498.t1.cds</fullName>
    </submittedName>
</protein>
<reference evidence="1 2" key="1">
    <citation type="submission" date="2021-04" db="EMBL/GenBank/DDBJ databases">
        <authorList>
            <person name="Bliznina A."/>
        </authorList>
    </citation>
    <scope>NUCLEOTIDE SEQUENCE [LARGE SCALE GENOMIC DNA]</scope>
</reference>
<evidence type="ECO:0000313" key="2">
    <source>
        <dbReference type="Proteomes" id="UP001158576"/>
    </source>
</evidence>
<keyword evidence="2" id="KW-1185">Reference proteome</keyword>
<evidence type="ECO:0000313" key="1">
    <source>
        <dbReference type="EMBL" id="CAG5076592.1"/>
    </source>
</evidence>
<gene>
    <name evidence="1" type="ORF">OKIOD_LOCUS56</name>
</gene>
<dbReference type="Proteomes" id="UP001158576">
    <property type="component" value="Chromosome PAR"/>
</dbReference>
<proteinExistence type="predicted"/>
<name>A0ABN7RG74_OIKDI</name>
<organism evidence="1 2">
    <name type="scientific">Oikopleura dioica</name>
    <name type="common">Tunicate</name>
    <dbReference type="NCBI Taxonomy" id="34765"/>
    <lineage>
        <taxon>Eukaryota</taxon>
        <taxon>Metazoa</taxon>
        <taxon>Chordata</taxon>
        <taxon>Tunicata</taxon>
        <taxon>Appendicularia</taxon>
        <taxon>Copelata</taxon>
        <taxon>Oikopleuridae</taxon>
        <taxon>Oikopleura</taxon>
    </lineage>
</organism>
<dbReference type="EMBL" id="OU015568">
    <property type="protein sequence ID" value="CAG5076592.1"/>
    <property type="molecule type" value="Genomic_DNA"/>
</dbReference>
<sequence>MSVITNRPDEPWTIKPSAKNNYRFSPKILSSILKNEAFYFFFAGAALAQEVDSLNTVDDSFSYYYDEFGVALGNATEENRGKNSLIRDDPGSCLICDVQDGYDYNSALKECKRKGKFVQCNNESGQTYKIINFFPNNAIELTPGMILYHVYPNNDAGATPNWNLCELTERRNNGKIQLTSTCNQQSACLGNQKQNDHQCLPFGAVDRNGIEKASTCRQCFGVGRQVNSFLKNLISGKYDFSDYDRDFTGYY</sequence>